<keyword evidence="3" id="KW-1185">Reference proteome</keyword>
<dbReference type="InterPro" id="IPR025736">
    <property type="entry name" value="PucR_C-HTH_dom"/>
</dbReference>
<accession>A0ABM6RQJ4</accession>
<dbReference type="Proteomes" id="UP000325292">
    <property type="component" value="Chromosome"/>
</dbReference>
<dbReference type="PANTHER" id="PTHR33744">
    <property type="entry name" value="CARBOHYDRATE DIACID REGULATOR"/>
    <property type="match status" value="1"/>
</dbReference>
<evidence type="ECO:0000313" key="2">
    <source>
        <dbReference type="EMBL" id="AUW93572.1"/>
    </source>
</evidence>
<gene>
    <name evidence="2" type="ORF">BXT84_06140</name>
</gene>
<name>A0ABM6RQJ4_9FIRM</name>
<protein>
    <recommendedName>
        <fullName evidence="1">PucR C-terminal helix-turn-helix domain-containing protein</fullName>
    </recommendedName>
</protein>
<sequence>MTRLFDSVPASVRATFAQEKLGSLLEDSTYSRELLWTLQVYLDSNGQAREAARRLYVHRNTLAYRLERLQTMLGCDLKDLDAVIDLRLALEFYHDGLLENGGNDHVKVATGARIP</sequence>
<evidence type="ECO:0000313" key="3">
    <source>
        <dbReference type="Proteomes" id="UP000325292"/>
    </source>
</evidence>
<dbReference type="RefSeq" id="WP_103375332.1">
    <property type="nucleotide sequence ID" value="NZ_CP133983.1"/>
</dbReference>
<evidence type="ECO:0000259" key="1">
    <source>
        <dbReference type="Pfam" id="PF13556"/>
    </source>
</evidence>
<feature type="domain" description="PucR C-terminal helix-turn-helix" evidence="1">
    <location>
        <begin position="34"/>
        <end position="91"/>
    </location>
</feature>
<dbReference type="EMBL" id="CP019454">
    <property type="protein sequence ID" value="AUW93572.1"/>
    <property type="molecule type" value="Genomic_DNA"/>
</dbReference>
<dbReference type="InterPro" id="IPR051448">
    <property type="entry name" value="CdaR-like_regulators"/>
</dbReference>
<reference evidence="2 3" key="1">
    <citation type="journal article" date="2019" name="Sci. Rep.">
        <title>Sulfobacillus thermotolerans: new insights into resistance and metabolic capacities of acidophilic chemolithotrophs.</title>
        <authorList>
            <person name="Panyushkina A.E."/>
            <person name="Babenko V.V."/>
            <person name="Nikitina A.S."/>
            <person name="Selezneva O.V."/>
            <person name="Tsaplina I.A."/>
            <person name="Letarova M.A."/>
            <person name="Kostryukova E.S."/>
            <person name="Letarov A.V."/>
        </authorList>
    </citation>
    <scope>NUCLEOTIDE SEQUENCE [LARGE SCALE GENOMIC DNA]</scope>
    <source>
        <strain evidence="2 3">Kr1</strain>
    </source>
</reference>
<dbReference type="Gene3D" id="1.10.10.2840">
    <property type="entry name" value="PucR C-terminal helix-turn-helix domain"/>
    <property type="match status" value="1"/>
</dbReference>
<organism evidence="2 3">
    <name type="scientific">Sulfobacillus thermotolerans</name>
    <dbReference type="NCBI Taxonomy" id="338644"/>
    <lineage>
        <taxon>Bacteria</taxon>
        <taxon>Bacillati</taxon>
        <taxon>Bacillota</taxon>
        <taxon>Clostridia</taxon>
        <taxon>Eubacteriales</taxon>
        <taxon>Clostridiales Family XVII. Incertae Sedis</taxon>
        <taxon>Sulfobacillus</taxon>
    </lineage>
</organism>
<proteinExistence type="predicted"/>
<dbReference type="Pfam" id="PF13556">
    <property type="entry name" value="HTH_30"/>
    <property type="match status" value="1"/>
</dbReference>
<dbReference type="InterPro" id="IPR009057">
    <property type="entry name" value="Homeodomain-like_sf"/>
</dbReference>
<dbReference type="InterPro" id="IPR042070">
    <property type="entry name" value="PucR_C-HTH_sf"/>
</dbReference>
<dbReference type="SUPFAM" id="SSF46689">
    <property type="entry name" value="Homeodomain-like"/>
    <property type="match status" value="1"/>
</dbReference>